<gene>
    <name evidence="1" type="ORF">MS2017_2175</name>
</gene>
<dbReference type="AlphaFoldDB" id="A0A3G3IPT2"/>
<dbReference type="Proteomes" id="UP000278334">
    <property type="component" value="Chromosome"/>
</dbReference>
<evidence type="ECO:0000313" key="1">
    <source>
        <dbReference type="EMBL" id="AYQ57825.1"/>
    </source>
</evidence>
<organism evidence="1 2">
    <name type="scientific">Bathymodiolus thermophilus thioautotrophic gill symbiont</name>
    <dbReference type="NCBI Taxonomy" id="2360"/>
    <lineage>
        <taxon>Bacteria</taxon>
        <taxon>Pseudomonadati</taxon>
        <taxon>Pseudomonadota</taxon>
        <taxon>Gammaproteobacteria</taxon>
        <taxon>sulfur-oxidizing symbionts</taxon>
    </lineage>
</organism>
<accession>A0A3G3IPT2</accession>
<evidence type="ECO:0000313" key="2">
    <source>
        <dbReference type="Proteomes" id="UP000278334"/>
    </source>
</evidence>
<protein>
    <submittedName>
        <fullName evidence="1">Uncharacterized protein</fullName>
    </submittedName>
</protein>
<name>A0A3G3IPT2_9GAMM</name>
<sequence>MVNLTSHCKYCKTIQHSPPIKGAIEQAACQAILFDQNDNGCVKELNYGTCAQVDYIDLIGNELILIELKDLRAQLENKNMDDILTNLTKKYNDSIDIVKESINNNCVPNQYYVVIKNDTEIVLFDNIFPIRKRKIDKHFNFVVCKTKEICNKLSTLGTRLCP</sequence>
<proteinExistence type="predicted"/>
<reference evidence="1 2" key="1">
    <citation type="submission" date="2017-11" db="EMBL/GenBank/DDBJ databases">
        <title>Genome sequence of the bacterial symbiont EPR9N from a vent mussel Bathymodiolus thermophilus.</title>
        <authorList>
            <person name="Won Y.-J."/>
        </authorList>
    </citation>
    <scope>NUCLEOTIDE SEQUENCE [LARGE SCALE GENOMIC DNA]</scope>
    <source>
        <strain evidence="1 2">EPR9N</strain>
    </source>
</reference>
<dbReference type="KEGG" id="bthg:MS2017_2175"/>
<dbReference type="EMBL" id="CP024634">
    <property type="protein sequence ID" value="AYQ57825.1"/>
    <property type="molecule type" value="Genomic_DNA"/>
</dbReference>
<dbReference type="RefSeq" id="WP_122952187.1">
    <property type="nucleotide sequence ID" value="NZ_CP024634.1"/>
</dbReference>